<dbReference type="AlphaFoldDB" id="A0AAW0L2H9"/>
<evidence type="ECO:0000313" key="3">
    <source>
        <dbReference type="Proteomes" id="UP000237347"/>
    </source>
</evidence>
<proteinExistence type="predicted"/>
<reference evidence="2 3" key="1">
    <citation type="journal article" date="2018" name="Sci. Data">
        <title>The draft genome sequence of cork oak.</title>
        <authorList>
            <person name="Ramos A.M."/>
            <person name="Usie A."/>
            <person name="Barbosa P."/>
            <person name="Barros P.M."/>
            <person name="Capote T."/>
            <person name="Chaves I."/>
            <person name="Simoes F."/>
            <person name="Abreu I."/>
            <person name="Carrasquinho I."/>
            <person name="Faro C."/>
            <person name="Guimaraes J.B."/>
            <person name="Mendonca D."/>
            <person name="Nobrega F."/>
            <person name="Rodrigues L."/>
            <person name="Saibo N.J.M."/>
            <person name="Varela M.C."/>
            <person name="Egas C."/>
            <person name="Matos J."/>
            <person name="Miguel C.M."/>
            <person name="Oliveira M.M."/>
            <person name="Ricardo C.P."/>
            <person name="Goncalves S."/>
        </authorList>
    </citation>
    <scope>NUCLEOTIDE SEQUENCE [LARGE SCALE GENOMIC DNA]</scope>
    <source>
        <strain evidence="3">cv. HL8</strain>
    </source>
</reference>
<comment type="caution">
    <text evidence="2">The sequence shown here is derived from an EMBL/GenBank/DDBJ whole genome shotgun (WGS) entry which is preliminary data.</text>
</comment>
<organism evidence="2 3">
    <name type="scientific">Quercus suber</name>
    <name type="common">Cork oak</name>
    <dbReference type="NCBI Taxonomy" id="58331"/>
    <lineage>
        <taxon>Eukaryota</taxon>
        <taxon>Viridiplantae</taxon>
        <taxon>Streptophyta</taxon>
        <taxon>Embryophyta</taxon>
        <taxon>Tracheophyta</taxon>
        <taxon>Spermatophyta</taxon>
        <taxon>Magnoliopsida</taxon>
        <taxon>eudicotyledons</taxon>
        <taxon>Gunneridae</taxon>
        <taxon>Pentapetalae</taxon>
        <taxon>rosids</taxon>
        <taxon>fabids</taxon>
        <taxon>Fagales</taxon>
        <taxon>Fagaceae</taxon>
        <taxon>Quercus</taxon>
    </lineage>
</organism>
<keyword evidence="3" id="KW-1185">Reference proteome</keyword>
<feature type="region of interest" description="Disordered" evidence="1">
    <location>
        <begin position="74"/>
        <end position="95"/>
    </location>
</feature>
<protein>
    <submittedName>
        <fullName evidence="2">Uncharacterized protein</fullName>
    </submittedName>
</protein>
<name>A0AAW0L2H9_QUESU</name>
<sequence length="95" mass="10543">MSPLALNILQSQALVNELIDTEAKSWKTKLVRQVFFPRKANIILGLPVSTALPNNALILTAPIGKFSIRMSEVQNPPPYSLSKTEGKDVKLEHFD</sequence>
<dbReference type="Proteomes" id="UP000237347">
    <property type="component" value="Unassembled WGS sequence"/>
</dbReference>
<gene>
    <name evidence="2" type="ORF">CFP56_010129</name>
</gene>
<feature type="compositionally biased region" description="Basic and acidic residues" evidence="1">
    <location>
        <begin position="84"/>
        <end position="95"/>
    </location>
</feature>
<dbReference type="EMBL" id="PKMF04000177">
    <property type="protein sequence ID" value="KAK7844999.1"/>
    <property type="molecule type" value="Genomic_DNA"/>
</dbReference>
<accession>A0AAW0L2H9</accession>
<evidence type="ECO:0000256" key="1">
    <source>
        <dbReference type="SAM" id="MobiDB-lite"/>
    </source>
</evidence>
<evidence type="ECO:0000313" key="2">
    <source>
        <dbReference type="EMBL" id="KAK7844999.1"/>
    </source>
</evidence>